<reference evidence="1 2" key="1">
    <citation type="journal article" date="2019" name="Front. Microbiol.">
        <title>Thermoanaerosceptrum fracticalcis gen. nov. sp. nov., a Novel Fumarate-Fermenting Microorganism From a Deep Fractured Carbonate Aquifer of the US Great Basin.</title>
        <authorList>
            <person name="Hamilton-Brehm S.D."/>
            <person name="Stewart L.E."/>
            <person name="Zavarin M."/>
            <person name="Caldwell M."/>
            <person name="Lawson P.A."/>
            <person name="Onstott T.C."/>
            <person name="Grzymski J."/>
            <person name="Neveux I."/>
            <person name="Lollar B.S."/>
            <person name="Russell C.E."/>
            <person name="Moser D.P."/>
        </authorList>
    </citation>
    <scope>NUCLEOTIDE SEQUENCE [LARGE SCALE GENOMIC DNA]</scope>
    <source>
        <strain evidence="1 2">DRI-13</strain>
    </source>
</reference>
<dbReference type="OrthoDB" id="1812866at2"/>
<proteinExistence type="predicted"/>
<protein>
    <submittedName>
        <fullName evidence="1">Uncharacterized protein</fullName>
    </submittedName>
</protein>
<gene>
    <name evidence="1" type="ORF">BR63_17040</name>
</gene>
<dbReference type="EMBL" id="CP045798">
    <property type="protein sequence ID" value="QNB47818.1"/>
    <property type="molecule type" value="Genomic_DNA"/>
</dbReference>
<organism evidence="1 2">
    <name type="scientific">Thermanaerosceptrum fracticalcis</name>
    <dbReference type="NCBI Taxonomy" id="1712410"/>
    <lineage>
        <taxon>Bacteria</taxon>
        <taxon>Bacillati</taxon>
        <taxon>Bacillota</taxon>
        <taxon>Clostridia</taxon>
        <taxon>Eubacteriales</taxon>
        <taxon>Peptococcaceae</taxon>
        <taxon>Thermanaerosceptrum</taxon>
    </lineage>
</organism>
<sequence>MISILERFALSFSKVGQGRLMLMPTLFGGHLITVSGGCHGTPSKVASRLDIFANGGGRFLKVPESTPLLAVG</sequence>
<dbReference type="KEGG" id="tfr:BR63_17040"/>
<dbReference type="AlphaFoldDB" id="A0A7G6E6W4"/>
<accession>A0A7G6E6W4</accession>
<dbReference type="RefSeq" id="WP_034425076.1">
    <property type="nucleotide sequence ID" value="NZ_CP045798.1"/>
</dbReference>
<evidence type="ECO:0000313" key="1">
    <source>
        <dbReference type="EMBL" id="QNB47818.1"/>
    </source>
</evidence>
<name>A0A7G6E6W4_THEFR</name>
<keyword evidence="2" id="KW-1185">Reference proteome</keyword>
<dbReference type="Proteomes" id="UP000515847">
    <property type="component" value="Chromosome"/>
</dbReference>
<evidence type="ECO:0000313" key="2">
    <source>
        <dbReference type="Proteomes" id="UP000515847"/>
    </source>
</evidence>